<dbReference type="RefSeq" id="WP_183460449.1">
    <property type="nucleotide sequence ID" value="NZ_JACHWZ010000011.1"/>
</dbReference>
<accession>A0A7W4WCJ6</accession>
<dbReference type="GO" id="GO:0005737">
    <property type="term" value="C:cytoplasm"/>
    <property type="evidence" value="ECO:0007669"/>
    <property type="project" value="TreeGrafter"/>
</dbReference>
<dbReference type="Gene3D" id="2.120.10.10">
    <property type="match status" value="1"/>
</dbReference>
<keyword evidence="4" id="KW-0732">Signal</keyword>
<dbReference type="Pfam" id="PF13088">
    <property type="entry name" value="BNR_2"/>
    <property type="match status" value="1"/>
</dbReference>
<comment type="caution">
    <text evidence="6">The sequence shown here is derived from an EMBL/GenBank/DDBJ whole genome shotgun (WGS) entry which is preliminary data.</text>
</comment>
<dbReference type="InterPro" id="IPR036278">
    <property type="entry name" value="Sialidase_sf"/>
</dbReference>
<evidence type="ECO:0000256" key="1">
    <source>
        <dbReference type="ARBA" id="ARBA00000427"/>
    </source>
</evidence>
<dbReference type="AlphaFoldDB" id="A0A7W4WCJ6"/>
<evidence type="ECO:0000313" key="6">
    <source>
        <dbReference type="EMBL" id="MBB3061756.1"/>
    </source>
</evidence>
<dbReference type="InterPro" id="IPR026856">
    <property type="entry name" value="Sialidase_fam"/>
</dbReference>
<name>A0A7W4WCJ6_9GAMM</name>
<feature type="signal peptide" evidence="4">
    <location>
        <begin position="1"/>
        <end position="30"/>
    </location>
</feature>
<comment type="catalytic activity">
    <reaction evidence="1">
        <text>Hydrolysis of alpha-(2-&gt;3)-, alpha-(2-&gt;6)-, alpha-(2-&gt;8)- glycosidic linkages of terminal sialic acid residues in oligosaccharides, glycoproteins, glycolipids, colominic acid and synthetic substrates.</text>
        <dbReference type="EC" id="3.2.1.18"/>
    </reaction>
</comment>
<organism evidence="6 7">
    <name type="scientific">Microbulbifer rhizosphaerae</name>
    <dbReference type="NCBI Taxonomy" id="1562603"/>
    <lineage>
        <taxon>Bacteria</taxon>
        <taxon>Pseudomonadati</taxon>
        <taxon>Pseudomonadota</taxon>
        <taxon>Gammaproteobacteria</taxon>
        <taxon>Cellvibrionales</taxon>
        <taxon>Microbulbiferaceae</taxon>
        <taxon>Microbulbifer</taxon>
    </lineage>
</organism>
<dbReference type="InterPro" id="IPR011040">
    <property type="entry name" value="Sialidase"/>
</dbReference>
<dbReference type="GO" id="GO:0004308">
    <property type="term" value="F:exo-alpha-sialidase activity"/>
    <property type="evidence" value="ECO:0007669"/>
    <property type="project" value="UniProtKB-EC"/>
</dbReference>
<sequence>MKHIKIGRRSVLMACAGVLAGLVGATVAQAANAGPAHSEKLLFDGGGGERLNGITYHSFRIPSLVRTKENTLIAFVEGRASNNRDWGNINVLFKRSTDNGATWSALDEVVGAGPGTWGNPTAVADRQTGTIWVFMSWNPAGYSLGGKDGTTKITAWSHRKVYVSRSTDDGRTWSKPADMTAALKPRTRSNGATWAWDAMGPGVGIQMSNGRLVIPASHRNIYSDDNGATWKVQRIIDASTGGYQEVTGEGSVVELMDGRLMRNDRAGGSVWERGKRRWVARGTIEGGFDTYAPDSTLLDPRSQGSILRYNRDSPARIIFLNSASTVTRTKMRVRISYDGGKTWPISRPLSDAPLPSWRGLGDGNWAEGGYSSMAKTADFAVGALIEVNENTHSSATSHRSIAFRKFNLPWILNGGTEGGSPNPYTPEEACGSGYSAINSHALTGGRIYLLYNSSNGYNCVVTMKASNVGTPSAVSASLQVEGGTKATDSGNFSYFAGPVKKHAPGSCVKWGGSIGSSSWESLYQHCD</sequence>
<dbReference type="PROSITE" id="PS51318">
    <property type="entry name" value="TAT"/>
    <property type="match status" value="1"/>
</dbReference>
<evidence type="ECO:0000313" key="7">
    <source>
        <dbReference type="Proteomes" id="UP000535937"/>
    </source>
</evidence>
<evidence type="ECO:0000256" key="4">
    <source>
        <dbReference type="SAM" id="SignalP"/>
    </source>
</evidence>
<dbReference type="EMBL" id="JACHWZ010000011">
    <property type="protein sequence ID" value="MBB3061756.1"/>
    <property type="molecule type" value="Genomic_DNA"/>
</dbReference>
<dbReference type="PANTHER" id="PTHR10628:SF30">
    <property type="entry name" value="EXO-ALPHA-SIALIDASE"/>
    <property type="match status" value="1"/>
</dbReference>
<dbReference type="GO" id="GO:0016020">
    <property type="term" value="C:membrane"/>
    <property type="evidence" value="ECO:0007669"/>
    <property type="project" value="TreeGrafter"/>
</dbReference>
<dbReference type="CDD" id="cd15482">
    <property type="entry name" value="Sialidase_non-viral"/>
    <property type="match status" value="1"/>
</dbReference>
<reference evidence="6 7" key="1">
    <citation type="submission" date="2020-08" db="EMBL/GenBank/DDBJ databases">
        <title>Genomic Encyclopedia of Type Strains, Phase III (KMG-III): the genomes of soil and plant-associated and newly described type strains.</title>
        <authorList>
            <person name="Whitman W."/>
        </authorList>
    </citation>
    <scope>NUCLEOTIDE SEQUENCE [LARGE SCALE GENOMIC DNA]</scope>
    <source>
        <strain evidence="6 7">CECT 8799</strain>
    </source>
</reference>
<keyword evidence="6" id="KW-0378">Hydrolase</keyword>
<dbReference type="SUPFAM" id="SSF50939">
    <property type="entry name" value="Sialidases"/>
    <property type="match status" value="1"/>
</dbReference>
<dbReference type="GO" id="GO:0006689">
    <property type="term" value="P:ganglioside catabolic process"/>
    <property type="evidence" value="ECO:0007669"/>
    <property type="project" value="TreeGrafter"/>
</dbReference>
<dbReference type="GO" id="GO:0009313">
    <property type="term" value="P:oligosaccharide catabolic process"/>
    <property type="evidence" value="ECO:0007669"/>
    <property type="project" value="TreeGrafter"/>
</dbReference>
<comment type="similarity">
    <text evidence="2">Belongs to the glycosyl hydrolase 33 family.</text>
</comment>
<feature type="chain" id="PRO_5030764193" description="exo-alpha-sialidase" evidence="4">
    <location>
        <begin position="31"/>
        <end position="527"/>
    </location>
</feature>
<protein>
    <recommendedName>
        <fullName evidence="3">exo-alpha-sialidase</fullName>
        <ecNumber evidence="3">3.2.1.18</ecNumber>
    </recommendedName>
</protein>
<evidence type="ECO:0000259" key="5">
    <source>
        <dbReference type="Pfam" id="PF13088"/>
    </source>
</evidence>
<dbReference type="PANTHER" id="PTHR10628">
    <property type="entry name" value="SIALIDASE"/>
    <property type="match status" value="1"/>
</dbReference>
<evidence type="ECO:0000256" key="3">
    <source>
        <dbReference type="ARBA" id="ARBA00012733"/>
    </source>
</evidence>
<evidence type="ECO:0000256" key="2">
    <source>
        <dbReference type="ARBA" id="ARBA00009348"/>
    </source>
</evidence>
<proteinExistence type="inferred from homology"/>
<dbReference type="Proteomes" id="UP000535937">
    <property type="component" value="Unassembled WGS sequence"/>
</dbReference>
<keyword evidence="7" id="KW-1185">Reference proteome</keyword>
<dbReference type="EC" id="3.2.1.18" evidence="3"/>
<gene>
    <name evidence="6" type="ORF">FHS09_002596</name>
</gene>
<keyword evidence="6" id="KW-0326">Glycosidase</keyword>
<feature type="domain" description="Sialidase" evidence="5">
    <location>
        <begin position="117"/>
        <end position="378"/>
    </location>
</feature>
<dbReference type="InterPro" id="IPR006311">
    <property type="entry name" value="TAT_signal"/>
</dbReference>